<dbReference type="InterPro" id="IPR006674">
    <property type="entry name" value="HD_domain"/>
</dbReference>
<dbReference type="EC" id="2.7.7.72" evidence="12"/>
<accession>A0A140DRF3</accession>
<evidence type="ECO:0000256" key="3">
    <source>
        <dbReference type="ARBA" id="ARBA00022694"/>
    </source>
</evidence>
<name>A0A140DRF3_9FIRM</name>
<proteinExistence type="inferred from homology"/>
<dbReference type="Pfam" id="PF12627">
    <property type="entry name" value="PolyA_pol_RNAbd"/>
    <property type="match status" value="1"/>
</dbReference>
<evidence type="ECO:0000256" key="6">
    <source>
        <dbReference type="ARBA" id="ARBA00022741"/>
    </source>
</evidence>
<dbReference type="STRING" id="1702221.AALO17_00960"/>
<dbReference type="GO" id="GO:0046872">
    <property type="term" value="F:metal ion binding"/>
    <property type="evidence" value="ECO:0007669"/>
    <property type="project" value="UniProtKB-KW"/>
</dbReference>
<evidence type="ECO:0000256" key="7">
    <source>
        <dbReference type="ARBA" id="ARBA00022842"/>
    </source>
</evidence>
<keyword evidence="4 12" id="KW-0548">Nucleotidyltransferase</keyword>
<keyword evidence="3" id="KW-0819">tRNA processing</keyword>
<evidence type="ECO:0000259" key="9">
    <source>
        <dbReference type="Pfam" id="PF01743"/>
    </source>
</evidence>
<dbReference type="InterPro" id="IPR002646">
    <property type="entry name" value="PolA_pol_head_dom"/>
</dbReference>
<dbReference type="CDD" id="cd05398">
    <property type="entry name" value="NT_ClassII-CCAase"/>
    <property type="match status" value="1"/>
</dbReference>
<feature type="domain" description="HD" evidence="10">
    <location>
        <begin position="239"/>
        <end position="323"/>
    </location>
</feature>
<evidence type="ECO:0000256" key="4">
    <source>
        <dbReference type="ARBA" id="ARBA00022695"/>
    </source>
</evidence>
<dbReference type="SUPFAM" id="SSF81301">
    <property type="entry name" value="Nucleotidyltransferase"/>
    <property type="match status" value="1"/>
</dbReference>
<gene>
    <name evidence="12" type="ORF">AALO17_00960</name>
</gene>
<feature type="domain" description="Poly A polymerase head" evidence="9">
    <location>
        <begin position="21"/>
        <end position="141"/>
    </location>
</feature>
<dbReference type="Gene3D" id="1.10.3090.10">
    <property type="entry name" value="cca-adding enzyme, domain 2"/>
    <property type="match status" value="1"/>
</dbReference>
<dbReference type="PANTHER" id="PTHR46173:SF1">
    <property type="entry name" value="CCA TRNA NUCLEOTIDYLTRANSFERASE 1, MITOCHONDRIAL"/>
    <property type="match status" value="1"/>
</dbReference>
<dbReference type="KEGG" id="fro:AALO17_00960"/>
<comment type="cofactor">
    <cofactor evidence="1">
        <name>Mg(2+)</name>
        <dbReference type="ChEBI" id="CHEBI:18420"/>
    </cofactor>
</comment>
<dbReference type="PANTHER" id="PTHR46173">
    <property type="entry name" value="CCA TRNA NUCLEOTIDYLTRANSFERASE 1, MITOCHONDRIAL"/>
    <property type="match status" value="1"/>
</dbReference>
<dbReference type="InterPro" id="IPR050264">
    <property type="entry name" value="Bact_CCA-adding_enz_type3_sf"/>
</dbReference>
<dbReference type="GO" id="GO:0008033">
    <property type="term" value="P:tRNA processing"/>
    <property type="evidence" value="ECO:0007669"/>
    <property type="project" value="UniProtKB-KW"/>
</dbReference>
<keyword evidence="8" id="KW-0694">RNA-binding</keyword>
<dbReference type="Pfam" id="PF01743">
    <property type="entry name" value="PolyA_pol"/>
    <property type="match status" value="1"/>
</dbReference>
<protein>
    <submittedName>
        <fullName evidence="12">CCA tRNA nucleotidyltransferase</fullName>
        <ecNumber evidence="12">2.7.7.72</ecNumber>
    </submittedName>
</protein>
<feature type="domain" description="tRNA nucleotidyltransferase/poly(A) polymerase RNA and SrmB- binding" evidence="11">
    <location>
        <begin position="168"/>
        <end position="225"/>
    </location>
</feature>
<dbReference type="GO" id="GO:0004810">
    <property type="term" value="F:CCA tRNA nucleotidyltransferase activity"/>
    <property type="evidence" value="ECO:0007669"/>
    <property type="project" value="UniProtKB-EC"/>
</dbReference>
<keyword evidence="7" id="KW-0460">Magnesium</keyword>
<evidence type="ECO:0000256" key="1">
    <source>
        <dbReference type="ARBA" id="ARBA00001946"/>
    </source>
</evidence>
<dbReference type="GO" id="GO:0000166">
    <property type="term" value="F:nucleotide binding"/>
    <property type="evidence" value="ECO:0007669"/>
    <property type="project" value="UniProtKB-KW"/>
</dbReference>
<keyword evidence="13" id="KW-1185">Reference proteome</keyword>
<dbReference type="Proteomes" id="UP000069771">
    <property type="component" value="Chromosome"/>
</dbReference>
<evidence type="ECO:0000256" key="8">
    <source>
        <dbReference type="RuleBase" id="RU003953"/>
    </source>
</evidence>
<dbReference type="GO" id="GO:0000049">
    <property type="term" value="F:tRNA binding"/>
    <property type="evidence" value="ECO:0007669"/>
    <property type="project" value="TreeGrafter"/>
</dbReference>
<keyword evidence="6" id="KW-0547">Nucleotide-binding</keyword>
<evidence type="ECO:0000259" key="11">
    <source>
        <dbReference type="Pfam" id="PF12627"/>
    </source>
</evidence>
<dbReference type="Pfam" id="PF01966">
    <property type="entry name" value="HD"/>
    <property type="match status" value="1"/>
</dbReference>
<keyword evidence="2 8" id="KW-0808">Transferase</keyword>
<dbReference type="OrthoDB" id="9805698at2"/>
<keyword evidence="5" id="KW-0479">Metal-binding</keyword>
<dbReference type="RefSeq" id="WP_067554105.1">
    <property type="nucleotide sequence ID" value="NZ_CAJTBG010000014.1"/>
</dbReference>
<evidence type="ECO:0000313" key="12">
    <source>
        <dbReference type="EMBL" id="AMK53230.1"/>
    </source>
</evidence>
<reference evidence="12 13" key="1">
    <citation type="journal article" date="2016" name="Gut Pathog.">
        <title>Whole genome sequencing of "Faecalibaculum rodentium" ALO17, isolated from C57BL/6J laboratory mouse feces.</title>
        <authorList>
            <person name="Lim S."/>
            <person name="Chang D.H."/>
            <person name="Ahn S."/>
            <person name="Kim B.C."/>
        </authorList>
    </citation>
    <scope>NUCLEOTIDE SEQUENCE [LARGE SCALE GENOMIC DNA]</scope>
    <source>
        <strain evidence="12 13">Alo17</strain>
    </source>
</reference>
<dbReference type="EMBL" id="CP011391">
    <property type="protein sequence ID" value="AMK53230.1"/>
    <property type="molecule type" value="Genomic_DNA"/>
</dbReference>
<dbReference type="Gene3D" id="3.30.460.10">
    <property type="entry name" value="Beta Polymerase, domain 2"/>
    <property type="match status" value="1"/>
</dbReference>
<evidence type="ECO:0000256" key="5">
    <source>
        <dbReference type="ARBA" id="ARBA00022723"/>
    </source>
</evidence>
<organism evidence="12 13">
    <name type="scientific">Faecalibaculum rodentium</name>
    <dbReference type="NCBI Taxonomy" id="1702221"/>
    <lineage>
        <taxon>Bacteria</taxon>
        <taxon>Bacillati</taxon>
        <taxon>Bacillota</taxon>
        <taxon>Erysipelotrichia</taxon>
        <taxon>Erysipelotrichales</taxon>
        <taxon>Erysipelotrichaceae</taxon>
        <taxon>Faecalibaculum</taxon>
    </lineage>
</organism>
<dbReference type="SUPFAM" id="SSF81891">
    <property type="entry name" value="Poly A polymerase C-terminal region-like"/>
    <property type="match status" value="1"/>
</dbReference>
<evidence type="ECO:0000256" key="2">
    <source>
        <dbReference type="ARBA" id="ARBA00022679"/>
    </source>
</evidence>
<evidence type="ECO:0000259" key="10">
    <source>
        <dbReference type="Pfam" id="PF01966"/>
    </source>
</evidence>
<dbReference type="GeneID" id="78477020"/>
<comment type="similarity">
    <text evidence="8">Belongs to the tRNA nucleotidyltransferase/poly(A) polymerase family.</text>
</comment>
<sequence>MQVPEQVKAVMDRLSAAGHDCYLVGGCVRDWLLGRRPHDYDLATDATPQQVMDLFEKTAPTGLRHGTVMVLLPGGQVEVTTFRREGRYSDSRHPDEVQFVQTVEEDLARRDFTINAMAWNPGRGLVDPFGGRRDLEQGLIRAVGDPVQRFEEDALRMVRAFRFAARLGFTIEPATRNAVDVCQDRIRFVAVERLVPEWMEILRTDPLRIQDMTGLFAPWIPELEQAAQTPQHSPYHYAGVLRHILDSIRYLDPFDETAALALLLHDLGKPETRTTSPGGRDHFKGHPVAGQAIARRVVEALKLPARQKKVIPELVLHHDDILPRNLETIYRLRVTEGWSDEWVQLLFRVQYCDIMAHSEKGRQRLERLEASRAFYEEQIRFRPLSLQELAIDGHDILTYTGLRNRQVRQALETVLEYAFHHPEKNNRLDLLTFVLRSMPRLEGAGS</sequence>
<dbReference type="PATRIC" id="fig|1702221.3.peg.89"/>
<evidence type="ECO:0000313" key="13">
    <source>
        <dbReference type="Proteomes" id="UP000069771"/>
    </source>
</evidence>
<dbReference type="InterPro" id="IPR032828">
    <property type="entry name" value="PolyA_RNA-bd"/>
</dbReference>
<dbReference type="AlphaFoldDB" id="A0A140DRF3"/>
<dbReference type="InterPro" id="IPR043519">
    <property type="entry name" value="NT_sf"/>
</dbReference>